<dbReference type="InterPro" id="IPR046955">
    <property type="entry name" value="PHR1-like"/>
</dbReference>
<gene>
    <name evidence="1" type="ORF">M0R45_037249</name>
</gene>
<organism evidence="1 2">
    <name type="scientific">Rubus argutus</name>
    <name type="common">Southern blackberry</name>
    <dbReference type="NCBI Taxonomy" id="59490"/>
    <lineage>
        <taxon>Eukaryota</taxon>
        <taxon>Viridiplantae</taxon>
        <taxon>Streptophyta</taxon>
        <taxon>Embryophyta</taxon>
        <taxon>Tracheophyta</taxon>
        <taxon>Spermatophyta</taxon>
        <taxon>Magnoliopsida</taxon>
        <taxon>eudicotyledons</taxon>
        <taxon>Gunneridae</taxon>
        <taxon>Pentapetalae</taxon>
        <taxon>rosids</taxon>
        <taxon>fabids</taxon>
        <taxon>Rosales</taxon>
        <taxon>Rosaceae</taxon>
        <taxon>Rosoideae</taxon>
        <taxon>Rosoideae incertae sedis</taxon>
        <taxon>Rubus</taxon>
    </lineage>
</organism>
<dbReference type="PANTHER" id="PTHR31499">
    <property type="entry name" value="MYB FAMILY TRANSCRIPTION FACTOR PHL11"/>
    <property type="match status" value="1"/>
</dbReference>
<reference evidence="1 2" key="1">
    <citation type="journal article" date="2023" name="G3 (Bethesda)">
        <title>A chromosome-length genome assembly and annotation of blackberry (Rubus argutus, cv. 'Hillquist').</title>
        <authorList>
            <person name="Bruna T."/>
            <person name="Aryal R."/>
            <person name="Dudchenko O."/>
            <person name="Sargent D.J."/>
            <person name="Mead D."/>
            <person name="Buti M."/>
            <person name="Cavallini A."/>
            <person name="Hytonen T."/>
            <person name="Andres J."/>
            <person name="Pham M."/>
            <person name="Weisz D."/>
            <person name="Mascagni F."/>
            <person name="Usai G."/>
            <person name="Natali L."/>
            <person name="Bassil N."/>
            <person name="Fernandez G.E."/>
            <person name="Lomsadze A."/>
            <person name="Armour M."/>
            <person name="Olukolu B."/>
            <person name="Poorten T."/>
            <person name="Britton C."/>
            <person name="Davik J."/>
            <person name="Ashrafi H."/>
            <person name="Aiden E.L."/>
            <person name="Borodovsky M."/>
            <person name="Worthington M."/>
        </authorList>
    </citation>
    <scope>NUCLEOTIDE SEQUENCE [LARGE SCALE GENOMIC DNA]</scope>
    <source>
        <strain evidence="1">PI 553951</strain>
    </source>
</reference>
<name>A0AAW1W2W4_RUBAR</name>
<dbReference type="PANTHER" id="PTHR31499:SF23">
    <property type="entry name" value="MYB FAMILY TRANSCRIPTION FACTOR PHL11"/>
    <property type="match status" value="1"/>
</dbReference>
<accession>A0AAW1W2W4</accession>
<dbReference type="Proteomes" id="UP001457282">
    <property type="component" value="Unassembled WGS sequence"/>
</dbReference>
<dbReference type="Gene3D" id="1.10.10.60">
    <property type="entry name" value="Homeodomain-like"/>
    <property type="match status" value="1"/>
</dbReference>
<evidence type="ECO:0000313" key="2">
    <source>
        <dbReference type="Proteomes" id="UP001457282"/>
    </source>
</evidence>
<protein>
    <submittedName>
        <fullName evidence="1">Uncharacterized protein</fullName>
    </submittedName>
</protein>
<sequence>MDGDRRDSIEWTLEHHKKFVDIVVGLGGFSKIGTPRIVVTEMMNTVEGLSQRTLVHHMVLFQLLNKRTQLSLGRRTTQPTQPCSDSYQSLVSNFEGLHVAPPKRLLSSWTVEHHMRVVEAVTKLGGLSKATPTAVLRLMEEERRQGLNVRTLRLHLSGLRCLQKKTQKTIHESSQGRGLRNRKVSTKFKTLV</sequence>
<proteinExistence type="predicted"/>
<evidence type="ECO:0000313" key="1">
    <source>
        <dbReference type="EMBL" id="KAK9913432.1"/>
    </source>
</evidence>
<keyword evidence="2" id="KW-1185">Reference proteome</keyword>
<dbReference type="EMBL" id="JBEDUW010000007">
    <property type="protein sequence ID" value="KAK9913432.1"/>
    <property type="molecule type" value="Genomic_DNA"/>
</dbReference>
<dbReference type="AlphaFoldDB" id="A0AAW1W2W4"/>
<comment type="caution">
    <text evidence="1">The sequence shown here is derived from an EMBL/GenBank/DDBJ whole genome shotgun (WGS) entry which is preliminary data.</text>
</comment>
<dbReference type="GO" id="GO:0003700">
    <property type="term" value="F:DNA-binding transcription factor activity"/>
    <property type="evidence" value="ECO:0007669"/>
    <property type="project" value="InterPro"/>
</dbReference>